<keyword evidence="5" id="KW-0862">Zinc</keyword>
<dbReference type="InterPro" id="IPR036837">
    <property type="entry name" value="Cation_efflux_CTD_sf"/>
</dbReference>
<gene>
    <name evidence="12" type="ORF">C8D97_111113</name>
</gene>
<evidence type="ECO:0000256" key="4">
    <source>
        <dbReference type="ARBA" id="ARBA00022692"/>
    </source>
</evidence>
<keyword evidence="8 9" id="KW-0472">Membrane</keyword>
<evidence type="ECO:0000256" key="1">
    <source>
        <dbReference type="ARBA" id="ARBA00004141"/>
    </source>
</evidence>
<accession>A0A316FEQ7</accession>
<dbReference type="NCBIfam" id="TIGR01297">
    <property type="entry name" value="CDF"/>
    <property type="match status" value="1"/>
</dbReference>
<organism evidence="12 13">
    <name type="scientific">Pleionea mediterranea</name>
    <dbReference type="NCBI Taxonomy" id="523701"/>
    <lineage>
        <taxon>Bacteria</taxon>
        <taxon>Pseudomonadati</taxon>
        <taxon>Pseudomonadota</taxon>
        <taxon>Gammaproteobacteria</taxon>
        <taxon>Oceanospirillales</taxon>
        <taxon>Pleioneaceae</taxon>
        <taxon>Pleionea</taxon>
    </lineage>
</organism>
<evidence type="ECO:0000256" key="5">
    <source>
        <dbReference type="ARBA" id="ARBA00022906"/>
    </source>
</evidence>
<keyword evidence="13" id="KW-1185">Reference proteome</keyword>
<evidence type="ECO:0000313" key="12">
    <source>
        <dbReference type="EMBL" id="PWK47368.1"/>
    </source>
</evidence>
<dbReference type="Gene3D" id="1.20.1510.10">
    <property type="entry name" value="Cation efflux protein transmembrane domain"/>
    <property type="match status" value="1"/>
</dbReference>
<dbReference type="OrthoDB" id="9809646at2"/>
<dbReference type="InterPro" id="IPR050681">
    <property type="entry name" value="CDF/SLC30A"/>
</dbReference>
<feature type="transmembrane region" description="Helical" evidence="9">
    <location>
        <begin position="20"/>
        <end position="41"/>
    </location>
</feature>
<protein>
    <submittedName>
        <fullName evidence="12">Cobalt-zinc-cadmium efflux system protein</fullName>
    </submittedName>
</protein>
<dbReference type="GO" id="GO:0005385">
    <property type="term" value="F:zinc ion transmembrane transporter activity"/>
    <property type="evidence" value="ECO:0007669"/>
    <property type="project" value="TreeGrafter"/>
</dbReference>
<proteinExistence type="inferred from homology"/>
<dbReference type="Proteomes" id="UP000245790">
    <property type="component" value="Unassembled WGS sequence"/>
</dbReference>
<evidence type="ECO:0000259" key="10">
    <source>
        <dbReference type="Pfam" id="PF01545"/>
    </source>
</evidence>
<keyword evidence="3" id="KW-0813">Transport</keyword>
<evidence type="ECO:0000259" key="11">
    <source>
        <dbReference type="Pfam" id="PF16916"/>
    </source>
</evidence>
<dbReference type="InterPro" id="IPR027470">
    <property type="entry name" value="Cation_efflux_CTD"/>
</dbReference>
<keyword evidence="5" id="KW-0864">Zinc transport</keyword>
<keyword evidence="7" id="KW-0406">Ion transport</keyword>
<feature type="transmembrane region" description="Helical" evidence="9">
    <location>
        <begin position="84"/>
        <end position="103"/>
    </location>
</feature>
<feature type="transmembrane region" description="Helical" evidence="9">
    <location>
        <begin position="150"/>
        <end position="176"/>
    </location>
</feature>
<sequence length="297" mass="33307">MHTHAHTNEPSRSESALKWAFFIIFGFMLVEAAGGIISGSLALLADAGHMLTDAFALAMAWLAFIAGRKPPDDQHSYGHQRYQVIAAFLNGIFLIAIVLWILFEALDRFQNPQAIDVPIMLIVATLGLIVNIITFKMLHSGEQDNLNVRGALLHVLSDLLGSVAAIIAGVVIYYFNWLWMDPALSLVVALLITRSGVMLIKDSIHILLEGVPEHIDVDQVKLHLEQQFPEIDNIHHVHTWSLNNEEVLMTLHVKVSELNCVDELLKRVHHELEHIFNVTHATVQIEKEYCSSQLEKV</sequence>
<evidence type="ECO:0000313" key="13">
    <source>
        <dbReference type="Proteomes" id="UP000245790"/>
    </source>
</evidence>
<name>A0A316FEQ7_9GAMM</name>
<dbReference type="AlphaFoldDB" id="A0A316FEQ7"/>
<evidence type="ECO:0000256" key="8">
    <source>
        <dbReference type="ARBA" id="ARBA00023136"/>
    </source>
</evidence>
<dbReference type="SUPFAM" id="SSF160240">
    <property type="entry name" value="Cation efflux protein cytoplasmic domain-like"/>
    <property type="match status" value="1"/>
</dbReference>
<keyword evidence="4 9" id="KW-0812">Transmembrane</keyword>
<feature type="transmembrane region" description="Helical" evidence="9">
    <location>
        <begin position="47"/>
        <end position="64"/>
    </location>
</feature>
<comment type="caution">
    <text evidence="12">The sequence shown here is derived from an EMBL/GenBank/DDBJ whole genome shotgun (WGS) entry which is preliminary data.</text>
</comment>
<dbReference type="SUPFAM" id="SSF161111">
    <property type="entry name" value="Cation efflux protein transmembrane domain-like"/>
    <property type="match status" value="1"/>
</dbReference>
<dbReference type="Pfam" id="PF01545">
    <property type="entry name" value="Cation_efflux"/>
    <property type="match status" value="1"/>
</dbReference>
<dbReference type="InterPro" id="IPR027469">
    <property type="entry name" value="Cation_efflux_TMD_sf"/>
</dbReference>
<keyword evidence="6 9" id="KW-1133">Transmembrane helix</keyword>
<evidence type="ECO:0000256" key="9">
    <source>
        <dbReference type="SAM" id="Phobius"/>
    </source>
</evidence>
<dbReference type="EMBL" id="QGGU01000011">
    <property type="protein sequence ID" value="PWK47368.1"/>
    <property type="molecule type" value="Genomic_DNA"/>
</dbReference>
<evidence type="ECO:0000256" key="2">
    <source>
        <dbReference type="ARBA" id="ARBA00008873"/>
    </source>
</evidence>
<comment type="similarity">
    <text evidence="2">Belongs to the cation diffusion facilitator (CDF) transporter (TC 2.A.4) family. SLC30A subfamily.</text>
</comment>
<dbReference type="PANTHER" id="PTHR11562:SF17">
    <property type="entry name" value="RE54080P-RELATED"/>
    <property type="match status" value="1"/>
</dbReference>
<reference evidence="12 13" key="1">
    <citation type="submission" date="2018-05" db="EMBL/GenBank/DDBJ databases">
        <title>Genomic Encyclopedia of Type Strains, Phase IV (KMG-IV): sequencing the most valuable type-strain genomes for metagenomic binning, comparative biology and taxonomic classification.</title>
        <authorList>
            <person name="Goeker M."/>
        </authorList>
    </citation>
    <scope>NUCLEOTIDE SEQUENCE [LARGE SCALE GENOMIC DNA]</scope>
    <source>
        <strain evidence="12 13">DSM 25350</strain>
    </source>
</reference>
<dbReference type="Pfam" id="PF16916">
    <property type="entry name" value="ZT_dimer"/>
    <property type="match status" value="1"/>
</dbReference>
<feature type="domain" description="Cation efflux protein transmembrane" evidence="10">
    <location>
        <begin position="19"/>
        <end position="208"/>
    </location>
</feature>
<dbReference type="RefSeq" id="WP_109764617.1">
    <property type="nucleotide sequence ID" value="NZ_QGGU01000011.1"/>
</dbReference>
<evidence type="ECO:0000256" key="7">
    <source>
        <dbReference type="ARBA" id="ARBA00023065"/>
    </source>
</evidence>
<feature type="transmembrane region" description="Helical" evidence="9">
    <location>
        <begin position="115"/>
        <end position="138"/>
    </location>
</feature>
<dbReference type="InterPro" id="IPR002524">
    <property type="entry name" value="Cation_efflux"/>
</dbReference>
<evidence type="ECO:0000256" key="6">
    <source>
        <dbReference type="ARBA" id="ARBA00022989"/>
    </source>
</evidence>
<dbReference type="InterPro" id="IPR058533">
    <property type="entry name" value="Cation_efflux_TM"/>
</dbReference>
<dbReference type="PANTHER" id="PTHR11562">
    <property type="entry name" value="CATION EFFLUX PROTEIN/ ZINC TRANSPORTER"/>
    <property type="match status" value="1"/>
</dbReference>
<comment type="subcellular location">
    <subcellularLocation>
        <location evidence="1">Membrane</location>
        <topology evidence="1">Multi-pass membrane protein</topology>
    </subcellularLocation>
</comment>
<evidence type="ECO:0000256" key="3">
    <source>
        <dbReference type="ARBA" id="ARBA00022448"/>
    </source>
</evidence>
<feature type="domain" description="Cation efflux protein cytoplasmic" evidence="11">
    <location>
        <begin position="212"/>
        <end position="287"/>
    </location>
</feature>
<dbReference type="GO" id="GO:0005886">
    <property type="term" value="C:plasma membrane"/>
    <property type="evidence" value="ECO:0007669"/>
    <property type="project" value="TreeGrafter"/>
</dbReference>